<gene>
    <name evidence="2" type="ORF">ABMZ61_18</name>
</gene>
<feature type="compositionally biased region" description="Acidic residues" evidence="1">
    <location>
        <begin position="63"/>
        <end position="72"/>
    </location>
</feature>
<evidence type="ECO:0000313" key="2">
    <source>
        <dbReference type="EMBL" id="XDG30431.1"/>
    </source>
</evidence>
<organism evidence="2">
    <name type="scientific">Pseudomonas phage vB_PaeS_HTN2</name>
    <dbReference type="NCBI Taxonomy" id="3236647"/>
    <lineage>
        <taxon>Viruses</taxon>
    </lineage>
</organism>
<feature type="region of interest" description="Disordered" evidence="1">
    <location>
        <begin position="57"/>
        <end position="79"/>
    </location>
</feature>
<name>A0AB39AI61_9VIRU</name>
<reference evidence="2" key="2">
    <citation type="submission" date="2024-08" db="EMBL/GenBank/DDBJ databases">
        <title>Characterization of Pseudomonas aeruginosa phages for therapeutic use.</title>
        <authorList>
            <person name="Nour El-Din H."/>
        </authorList>
    </citation>
    <scope>NUCLEOTIDE SEQUENCE</scope>
</reference>
<protein>
    <recommendedName>
        <fullName evidence="3">CopG family transcriptional regulator</fullName>
    </recommendedName>
</protein>
<sequence>MQSRPRYVRHRKLERLRHSTWFLAWLEEQAQRLSFSKSYILDTLLRQQGYTFEQIEAMTSEVPEPEPEPEPEPDPHEGS</sequence>
<dbReference type="EMBL" id="PP916319">
    <property type="protein sequence ID" value="XDG30431.1"/>
    <property type="molecule type" value="Genomic_DNA"/>
</dbReference>
<reference evidence="2" key="1">
    <citation type="submission" date="2024-06" db="EMBL/GenBank/DDBJ databases">
        <authorList>
            <person name="Peters D.L."/>
        </authorList>
    </citation>
    <scope>NUCLEOTIDE SEQUENCE</scope>
</reference>
<accession>A0AB39AI61</accession>
<evidence type="ECO:0000256" key="1">
    <source>
        <dbReference type="SAM" id="MobiDB-lite"/>
    </source>
</evidence>
<proteinExistence type="predicted"/>
<evidence type="ECO:0008006" key="3">
    <source>
        <dbReference type="Google" id="ProtNLM"/>
    </source>
</evidence>